<name>A0ABN1WLK0_9PSEU</name>
<dbReference type="InterPro" id="IPR016187">
    <property type="entry name" value="CTDL_fold"/>
</dbReference>
<feature type="transmembrane region" description="Helical" evidence="1">
    <location>
        <begin position="30"/>
        <end position="51"/>
    </location>
</feature>
<evidence type="ECO:0000256" key="1">
    <source>
        <dbReference type="SAM" id="Phobius"/>
    </source>
</evidence>
<keyword evidence="3" id="KW-1185">Reference proteome</keyword>
<comment type="caution">
    <text evidence="2">The sequence shown here is derived from an EMBL/GenBank/DDBJ whole genome shotgun (WGS) entry which is preliminary data.</text>
</comment>
<keyword evidence="1" id="KW-0472">Membrane</keyword>
<evidence type="ECO:0000313" key="2">
    <source>
        <dbReference type="EMBL" id="GAA1253907.1"/>
    </source>
</evidence>
<keyword evidence="1" id="KW-1133">Transmembrane helix</keyword>
<reference evidence="2 3" key="1">
    <citation type="journal article" date="2019" name="Int. J. Syst. Evol. Microbiol.">
        <title>The Global Catalogue of Microorganisms (GCM) 10K type strain sequencing project: providing services to taxonomists for standard genome sequencing and annotation.</title>
        <authorList>
            <consortium name="The Broad Institute Genomics Platform"/>
            <consortium name="The Broad Institute Genome Sequencing Center for Infectious Disease"/>
            <person name="Wu L."/>
            <person name="Ma J."/>
        </authorList>
    </citation>
    <scope>NUCLEOTIDE SEQUENCE [LARGE SCALE GENOMIC DNA]</scope>
    <source>
        <strain evidence="2 3">JCM 13023</strain>
    </source>
</reference>
<protein>
    <recommendedName>
        <fullName evidence="4">Sulfatase-modifying factor enzyme 1</fullName>
    </recommendedName>
</protein>
<evidence type="ECO:0008006" key="4">
    <source>
        <dbReference type="Google" id="ProtNLM"/>
    </source>
</evidence>
<gene>
    <name evidence="2" type="ORF">GCM10009676_46340</name>
</gene>
<keyword evidence="1" id="KW-0812">Transmembrane</keyword>
<evidence type="ECO:0000313" key="3">
    <source>
        <dbReference type="Proteomes" id="UP001500653"/>
    </source>
</evidence>
<organism evidence="2 3">
    <name type="scientific">Prauserella halophila</name>
    <dbReference type="NCBI Taxonomy" id="185641"/>
    <lineage>
        <taxon>Bacteria</taxon>
        <taxon>Bacillati</taxon>
        <taxon>Actinomycetota</taxon>
        <taxon>Actinomycetes</taxon>
        <taxon>Pseudonocardiales</taxon>
        <taxon>Pseudonocardiaceae</taxon>
        <taxon>Prauserella</taxon>
    </lineage>
</organism>
<dbReference type="Proteomes" id="UP001500653">
    <property type="component" value="Unassembled WGS sequence"/>
</dbReference>
<dbReference type="EMBL" id="BAAALN010000020">
    <property type="protein sequence ID" value="GAA1253907.1"/>
    <property type="molecule type" value="Genomic_DNA"/>
</dbReference>
<dbReference type="SUPFAM" id="SSF56436">
    <property type="entry name" value="C-type lectin-like"/>
    <property type="match status" value="1"/>
</dbReference>
<accession>A0ABN1WLK0</accession>
<sequence>MWVPAYDIDVYPVTNAQYARFLDDRKSVRLIRIVATVGPFVAFLIGLTALVPGFQLASLLWDPTSGAEILSGSPGGEIY</sequence>
<proteinExistence type="predicted"/>